<keyword evidence="2" id="KW-0808">Transferase</keyword>
<accession>A0ABX5UT43</accession>
<dbReference type="Pfam" id="PF13692">
    <property type="entry name" value="Glyco_trans_1_4"/>
    <property type="match status" value="1"/>
</dbReference>
<gene>
    <name evidence="4" type="ORF">FCL38_28105</name>
</gene>
<dbReference type="PANTHER" id="PTHR12526">
    <property type="entry name" value="GLYCOSYLTRANSFERASE"/>
    <property type="match status" value="1"/>
</dbReference>
<dbReference type="CDD" id="cd03794">
    <property type="entry name" value="GT4_WbuB-like"/>
    <property type="match status" value="1"/>
</dbReference>
<dbReference type="PANTHER" id="PTHR12526:SF510">
    <property type="entry name" value="D-INOSITOL 3-PHOSPHATE GLYCOSYLTRANSFERASE"/>
    <property type="match status" value="1"/>
</dbReference>
<protein>
    <submittedName>
        <fullName evidence="4">Glycosyltransferase family 4 protein</fullName>
    </submittedName>
</protein>
<proteinExistence type="predicted"/>
<dbReference type="Gene3D" id="3.40.50.2000">
    <property type="entry name" value="Glycogen Phosphorylase B"/>
    <property type="match status" value="2"/>
</dbReference>
<dbReference type="SUPFAM" id="SSF53756">
    <property type="entry name" value="UDP-Glycosyltransferase/glycogen phosphorylase"/>
    <property type="match status" value="1"/>
</dbReference>
<dbReference type="Pfam" id="PF13439">
    <property type="entry name" value="Glyco_transf_4"/>
    <property type="match status" value="1"/>
</dbReference>
<feature type="domain" description="Glycosyltransferase subfamily 4-like N-terminal" evidence="3">
    <location>
        <begin position="77"/>
        <end position="245"/>
    </location>
</feature>
<keyword evidence="1" id="KW-0328">Glycosyltransferase</keyword>
<evidence type="ECO:0000259" key="3">
    <source>
        <dbReference type="Pfam" id="PF13439"/>
    </source>
</evidence>
<dbReference type="Proteomes" id="UP000298763">
    <property type="component" value="Chromosome"/>
</dbReference>
<evidence type="ECO:0000256" key="2">
    <source>
        <dbReference type="ARBA" id="ARBA00022679"/>
    </source>
</evidence>
<evidence type="ECO:0000313" key="4">
    <source>
        <dbReference type="EMBL" id="QCP13863.1"/>
    </source>
</evidence>
<name>A0ABX5UT43_9BURK</name>
<reference evidence="4 5" key="1">
    <citation type="submission" date="2019-05" db="EMBL/GenBank/DDBJ databases">
        <title>Draft Genome Sequences of Six Type Strains of the Genus Massilia.</title>
        <authorList>
            <person name="Miess H."/>
            <person name="Frediansyhah A."/>
            <person name="Gross H."/>
        </authorList>
    </citation>
    <scope>NUCLEOTIDE SEQUENCE [LARGE SCALE GENOMIC DNA]</scope>
    <source>
        <strain evidence="4 5">DSMZ 26121</strain>
    </source>
</reference>
<keyword evidence="5" id="KW-1185">Reference proteome</keyword>
<sequence length="447" mass="49187">MRRGAMPGRKRPGARARFCLRSLLIDAGTACEGRRWFCLSLHYFSCMAHVTLSSPIRILHLVPEILPTHRVDVLALFGKYLPRHDVTCDVIGRSDDKPLTAQQGFASVRRVAQTGGRLRRELRFALTCLRAALGASPDRYDAVQVRDLVSTGLLVMLAARLRGIPFLFWMSFPMCEGRIVRARNSGWRGRIVLAKGLLEKWLLYRVVLPGARHVFVQSDAMGDMVAAQGIARDKITAVPMGVDTELIVQPEGTGSRREGVPQIAYLGTLDKLRRLDLVIDALRLVRERHPSAELLLIGGGEPSDAAALHEHAARLGLQDAVRITGWMPAPQAWGMLRAADAAISYIPRGIVFDVSSPTKILEYLALGMPSVANDIPDQVWVLRNSDAGWLTGSTVAELAAALCEILDDPEASRARAARGPAFIEATRSYRVLAEQLAGRYRQLVGKR</sequence>
<evidence type="ECO:0000313" key="5">
    <source>
        <dbReference type="Proteomes" id="UP000298763"/>
    </source>
</evidence>
<organism evidence="4 5">
    <name type="scientific">Pseudoduganella umbonata</name>
    <dbReference type="NCBI Taxonomy" id="864828"/>
    <lineage>
        <taxon>Bacteria</taxon>
        <taxon>Pseudomonadati</taxon>
        <taxon>Pseudomonadota</taxon>
        <taxon>Betaproteobacteria</taxon>
        <taxon>Burkholderiales</taxon>
        <taxon>Oxalobacteraceae</taxon>
        <taxon>Telluria group</taxon>
        <taxon>Pseudoduganella</taxon>
    </lineage>
</organism>
<dbReference type="InterPro" id="IPR028098">
    <property type="entry name" value="Glyco_trans_4-like_N"/>
</dbReference>
<dbReference type="EMBL" id="CP040017">
    <property type="protein sequence ID" value="QCP13863.1"/>
    <property type="molecule type" value="Genomic_DNA"/>
</dbReference>
<evidence type="ECO:0000256" key="1">
    <source>
        <dbReference type="ARBA" id="ARBA00022676"/>
    </source>
</evidence>